<dbReference type="InterPro" id="IPR023358">
    <property type="entry name" value="Peptidase_M18_dom2"/>
</dbReference>
<keyword evidence="7" id="KW-0031">Aminopeptidase</keyword>
<evidence type="ECO:0000313" key="15">
    <source>
        <dbReference type="Proteomes" id="UP000050792"/>
    </source>
</evidence>
<organism evidence="15 16">
    <name type="scientific">Schistosoma rodhaini</name>
    <dbReference type="NCBI Taxonomy" id="6188"/>
    <lineage>
        <taxon>Eukaryota</taxon>
        <taxon>Metazoa</taxon>
        <taxon>Spiralia</taxon>
        <taxon>Lophotrochozoa</taxon>
        <taxon>Platyhelminthes</taxon>
        <taxon>Trematoda</taxon>
        <taxon>Digenea</taxon>
        <taxon>Strigeidida</taxon>
        <taxon>Schistosomatoidea</taxon>
        <taxon>Schistosomatidae</taxon>
        <taxon>Schistosoma</taxon>
    </lineage>
</organism>
<dbReference type="NCBIfam" id="NF002759">
    <property type="entry name" value="PRK02813.1"/>
    <property type="match status" value="1"/>
</dbReference>
<dbReference type="InterPro" id="IPR007889">
    <property type="entry name" value="HTH_Psq"/>
</dbReference>
<evidence type="ECO:0000256" key="7">
    <source>
        <dbReference type="ARBA" id="ARBA00022438"/>
    </source>
</evidence>
<dbReference type="GO" id="GO:0003677">
    <property type="term" value="F:DNA binding"/>
    <property type="evidence" value="ECO:0007669"/>
    <property type="project" value="InterPro"/>
</dbReference>
<reference evidence="15" key="1">
    <citation type="submission" date="2022-06" db="EMBL/GenBank/DDBJ databases">
        <authorList>
            <person name="Berger JAMES D."/>
            <person name="Berger JAMES D."/>
        </authorList>
    </citation>
    <scope>NUCLEOTIDE SEQUENCE [LARGE SCALE GENOMIC DNA]</scope>
</reference>
<dbReference type="SUPFAM" id="SSF53187">
    <property type="entry name" value="Zn-dependent exopeptidases"/>
    <property type="match status" value="1"/>
</dbReference>
<reference evidence="16" key="2">
    <citation type="submission" date="2023-11" db="UniProtKB">
        <authorList>
            <consortium name="WormBaseParasite"/>
        </authorList>
    </citation>
    <scope>IDENTIFICATION</scope>
</reference>
<keyword evidence="15" id="KW-1185">Reference proteome</keyword>
<comment type="catalytic activity">
    <reaction evidence="1">
        <text>Release of an N-terminal aspartate or glutamate from a peptide, with a preference for aspartate.</text>
        <dbReference type="EC" id="3.4.11.21"/>
    </reaction>
</comment>
<evidence type="ECO:0000256" key="13">
    <source>
        <dbReference type="SAM" id="MobiDB-lite"/>
    </source>
</evidence>
<name>A0AA85G1F1_9TREM</name>
<evidence type="ECO:0000256" key="9">
    <source>
        <dbReference type="ARBA" id="ARBA00022723"/>
    </source>
</evidence>
<feature type="domain" description="HTH psq-type" evidence="14">
    <location>
        <begin position="143"/>
        <end position="180"/>
    </location>
</feature>
<evidence type="ECO:0000256" key="11">
    <source>
        <dbReference type="ARBA" id="ARBA00022833"/>
    </source>
</evidence>
<evidence type="ECO:0000256" key="8">
    <source>
        <dbReference type="ARBA" id="ARBA00022670"/>
    </source>
</evidence>
<dbReference type="PANTHER" id="PTHR28570">
    <property type="entry name" value="ASPARTYL AMINOPEPTIDASE"/>
    <property type="match status" value="1"/>
</dbReference>
<evidence type="ECO:0000259" key="14">
    <source>
        <dbReference type="Pfam" id="PF05225"/>
    </source>
</evidence>
<evidence type="ECO:0000313" key="16">
    <source>
        <dbReference type="WBParaSite" id="SRDH1_69230.1"/>
    </source>
</evidence>
<evidence type="ECO:0000256" key="3">
    <source>
        <dbReference type="ARBA" id="ARBA00008290"/>
    </source>
</evidence>
<feature type="region of interest" description="Disordered" evidence="13">
    <location>
        <begin position="56"/>
        <end position="78"/>
    </location>
</feature>
<keyword evidence="9" id="KW-0479">Metal-binding</keyword>
<feature type="region of interest" description="Disordered" evidence="13">
    <location>
        <begin position="563"/>
        <end position="593"/>
    </location>
</feature>
<keyword evidence="12" id="KW-0482">Metalloprotease</keyword>
<evidence type="ECO:0000256" key="4">
    <source>
        <dbReference type="ARBA" id="ARBA00011395"/>
    </source>
</evidence>
<evidence type="ECO:0000256" key="10">
    <source>
        <dbReference type="ARBA" id="ARBA00022801"/>
    </source>
</evidence>
<sequence length="1504" mass="165593">MTQPKTSDTNSDIPINSVTQNLTNDFGINDNLFLTASEEQGKCDFSSPHFFEHDSRSQIISTQESSIASPSSSSPPILERQLSKECVIEQKVETDTKNPLSLDTFGLPFSSSTSTNSQLHCIPTTVTSVTSVRRPRHKPAERRELLELAVNDVLGSQISMRRAAQKYNLAKSSLCDYVRKNGIILPNLRFKSYQTIPRSTATDLAVSSKKVTLSGSTNRQTLASCKRSGSPMTGDTCISSSMNPLPAKLSCGITRKVNISRTKNMDNNSNKQHSKLSARPLIQMDNLSLGIDNDRTVSLASNCDLNCIRSLISSEKTGIDSCPNEFCLSSQQHHTSNQSNLFSVSNISKCFANVTTCKSGRVESPWYNAAGLPTQVPMRSWTGTNTLSGSLQNMNQPDQQTIIMKSTSSNSGIFSNHLHSNVDDSLNSNLCLTNKSKLNHPSLSTNVNTPLSLANNYLKVLTENTSDTVTDCLQVANYLLSGETKTLGGELNSRQNFFLSNDCCCRPTNFPTDSSISQLSSEYDRRILLNEESAKSWIFNNSNRNNNGLSDSEQSRIILDSTQSLRSTNESSSSSTGVSYSPPTSSNTATLDSSTNSRFLTTPLSLSTSSCQIFSDETIKLPFKTIHSNSDHTDHIGLQSESGDSNNNIVTDRFLSNSTTASAALYSFLGLNSINHINSHICQPSTSIFQSNLLPINQAAIAALLLQYTRGTAAIPVSTASTVSINSTNTSNYTNCPIVTSPFNSSQLQNSIDIVQNSLDHSNQIDKSFIQTTQSIPSTHLPYSTKNHCTLSELNFYDQQINLLKQFPKFLLESNSGIVSSPNELVIPTYLTNQSAAYSLRQLANTLFWSSLGSKAIDLLSTFGPSILQPPPSSLSSLQEQRINSVNFSNSSSIHTTTTTTTTVTPTSIAVTKSGINLLNNNNNIDNQVNCCGTTDSIKVHQPTTSISITNDPSTLLLNSDLLRNQLLLLHSNNSNMSHHVQGLINFINKSPTPFHVIQSVRTFLDNHGFRELFEEESWSLRPLDKVYITKNESTVIAAAVGGRFETGNGFTLLGAHTDSPCLRLKPNSERLKEGYIQLGVETYGGGLWYTWFDRDLKLAGRVIIRNAEGRLEQRLVHINNPIACVPSLAIHLNQEIKTQGFHPNSEQHLSPILCTRLMEQLQNPNAQNANTTECGNDSTNSCFNICPISLPNRNRHPPALLRLLSEETGVSEQQIVELELCFADAQPACVGGLYKEFIHAPRLDNLFNSYAGLHGFIESLPTLSSECNIRLLCLFDHEEVGSTSTQGADSGYTLSVIRRLNKAFEMCNLSETLTPSNNTNISQCTKCNLDLHFEKSLAKSFLVSADQAHAVHPSWGERHECYHKPQFHSGVVLKYNVSQRYATNSLTAAVVREIAHLCNVPVQEFVSRQDMHCGSTIGPLLSSQLGVPTVDLGFPQLAMHSCRELCCSTSIEQAVRFFSSYYEHLSKLWCNQSYRESKPPPPPQQQQQQQQSHQSYHQIHLMN</sequence>
<feature type="compositionally biased region" description="Low complexity" evidence="13">
    <location>
        <begin position="563"/>
        <end position="586"/>
    </location>
</feature>
<comment type="cofactor">
    <cofactor evidence="2">
        <name>Zn(2+)</name>
        <dbReference type="ChEBI" id="CHEBI:29105"/>
    </cofactor>
</comment>
<dbReference type="InterPro" id="IPR001948">
    <property type="entry name" value="Peptidase_M18"/>
</dbReference>
<keyword evidence="8" id="KW-0645">Protease</keyword>
<dbReference type="GO" id="GO:0005737">
    <property type="term" value="C:cytoplasm"/>
    <property type="evidence" value="ECO:0007669"/>
    <property type="project" value="UniProtKB-ARBA"/>
</dbReference>
<dbReference type="Pfam" id="PF05225">
    <property type="entry name" value="HTH_psq"/>
    <property type="match status" value="1"/>
</dbReference>
<feature type="region of interest" description="Disordered" evidence="13">
    <location>
        <begin position="1476"/>
        <end position="1498"/>
    </location>
</feature>
<dbReference type="PANTHER" id="PTHR28570:SF3">
    <property type="entry name" value="ASPARTYL AMINOPEPTIDASE"/>
    <property type="match status" value="1"/>
</dbReference>
<dbReference type="EC" id="3.4.11.21" evidence="5"/>
<evidence type="ECO:0000256" key="2">
    <source>
        <dbReference type="ARBA" id="ARBA00001947"/>
    </source>
</evidence>
<dbReference type="Gene3D" id="2.30.250.10">
    <property type="entry name" value="Aminopeptidase i, Domain 2"/>
    <property type="match status" value="1"/>
</dbReference>
<evidence type="ECO:0000256" key="5">
    <source>
        <dbReference type="ARBA" id="ARBA00011965"/>
    </source>
</evidence>
<evidence type="ECO:0000256" key="1">
    <source>
        <dbReference type="ARBA" id="ARBA00001335"/>
    </source>
</evidence>
<dbReference type="GO" id="GO:0006508">
    <property type="term" value="P:proteolysis"/>
    <property type="evidence" value="ECO:0007669"/>
    <property type="project" value="UniProtKB-KW"/>
</dbReference>
<keyword evidence="11" id="KW-0862">Zinc</keyword>
<dbReference type="CDD" id="cd05658">
    <property type="entry name" value="M18_DAP"/>
    <property type="match status" value="1"/>
</dbReference>
<dbReference type="SUPFAM" id="SSF101821">
    <property type="entry name" value="Aminopeptidase/glucanase lid domain"/>
    <property type="match status" value="1"/>
</dbReference>
<feature type="compositionally biased region" description="Low complexity" evidence="13">
    <location>
        <begin position="60"/>
        <end position="77"/>
    </location>
</feature>
<comment type="subunit">
    <text evidence="4">Tetrahedron-shaped homododecamer built from six homodimers.</text>
</comment>
<protein>
    <recommendedName>
        <fullName evidence="6">Aspartyl aminopeptidase</fullName>
        <ecNumber evidence="5">3.4.11.21</ecNumber>
    </recommendedName>
</protein>
<dbReference type="GO" id="GO:0008270">
    <property type="term" value="F:zinc ion binding"/>
    <property type="evidence" value="ECO:0007669"/>
    <property type="project" value="InterPro"/>
</dbReference>
<dbReference type="WBParaSite" id="SRDH1_69230.1">
    <property type="protein sequence ID" value="SRDH1_69230.1"/>
    <property type="gene ID" value="SRDH1_69230"/>
</dbReference>
<dbReference type="GO" id="GO:0004177">
    <property type="term" value="F:aminopeptidase activity"/>
    <property type="evidence" value="ECO:0007669"/>
    <property type="project" value="UniProtKB-KW"/>
</dbReference>
<dbReference type="GO" id="GO:0008237">
    <property type="term" value="F:metallopeptidase activity"/>
    <property type="evidence" value="ECO:0007669"/>
    <property type="project" value="UniProtKB-KW"/>
</dbReference>
<accession>A0AA85G1F1</accession>
<dbReference type="Proteomes" id="UP000050792">
    <property type="component" value="Unassembled WGS sequence"/>
</dbReference>
<keyword evidence="10" id="KW-0378">Hydrolase</keyword>
<dbReference type="Gene3D" id="3.40.630.10">
    <property type="entry name" value="Zn peptidases"/>
    <property type="match status" value="1"/>
</dbReference>
<dbReference type="Pfam" id="PF02127">
    <property type="entry name" value="Peptidase_M18"/>
    <property type="match status" value="1"/>
</dbReference>
<proteinExistence type="inferred from homology"/>
<evidence type="ECO:0000256" key="12">
    <source>
        <dbReference type="ARBA" id="ARBA00023049"/>
    </source>
</evidence>
<dbReference type="PRINTS" id="PR00932">
    <property type="entry name" value="AMINO1PTASE"/>
</dbReference>
<dbReference type="FunFam" id="2.30.250.10:FF:000001">
    <property type="entry name" value="Aspartyl aminopeptidase 1"/>
    <property type="match status" value="1"/>
</dbReference>
<comment type="similarity">
    <text evidence="3">Belongs to the peptidase M18 family.</text>
</comment>
<evidence type="ECO:0000256" key="6">
    <source>
        <dbReference type="ARBA" id="ARBA00015118"/>
    </source>
</evidence>